<accession>A0A086TB96</accession>
<dbReference type="Pfam" id="PF06094">
    <property type="entry name" value="GGACT"/>
    <property type="match status" value="1"/>
</dbReference>
<sequence length="182" mass="20846">MSGEFTAFFYGTLMAPEIFYSVCYGESNPPAAIKSLHTLTPAVLHGYCRHRVQFADYPGIIAENGHSVRGIYATGLTEANMHKLDYFEGSEYERKDVKVKLLRKDGDKEVEGEEVGAVAYVFSFPEQLERGEWDFEQFRRDKMRFWARGDWKYEQGARLPDSVMRDDNTDPVPDPKDKAAIN</sequence>
<dbReference type="AlphaFoldDB" id="A0A086TB96"/>
<keyword evidence="2" id="KW-0808">Transferase</keyword>
<proteinExistence type="inferred from homology"/>
<protein>
    <recommendedName>
        <fullName evidence="3">Putative gamma-glutamylcyclotransferase</fullName>
    </recommendedName>
</protein>
<dbReference type="InterPro" id="IPR045038">
    <property type="entry name" value="AIG2-like"/>
</dbReference>
<dbReference type="CDD" id="cd06661">
    <property type="entry name" value="GGCT_like"/>
    <property type="match status" value="1"/>
</dbReference>
<keyword evidence="7" id="KW-1185">Reference proteome</keyword>
<dbReference type="PANTHER" id="PTHR31544:SF2">
    <property type="entry name" value="AIG2-LIKE PROTEIN D"/>
    <property type="match status" value="1"/>
</dbReference>
<dbReference type="InterPro" id="IPR036568">
    <property type="entry name" value="GGCT-like_sf"/>
</dbReference>
<dbReference type="Proteomes" id="UP000029964">
    <property type="component" value="Unassembled WGS sequence"/>
</dbReference>
<evidence type="ECO:0000256" key="2">
    <source>
        <dbReference type="ARBA" id="ARBA00022679"/>
    </source>
</evidence>
<comment type="similarity">
    <text evidence="1">Belongs to the gamma-glutamylcyclotransferase family.</text>
</comment>
<evidence type="ECO:0000313" key="7">
    <source>
        <dbReference type="Proteomes" id="UP000029964"/>
    </source>
</evidence>
<dbReference type="OrthoDB" id="1044435at2759"/>
<evidence type="ECO:0000256" key="4">
    <source>
        <dbReference type="SAM" id="MobiDB-lite"/>
    </source>
</evidence>
<gene>
    <name evidence="6" type="ORF">ACRE_025610</name>
</gene>
<dbReference type="Gene3D" id="3.10.490.10">
    <property type="entry name" value="Gamma-glutamyl cyclotransferase-like"/>
    <property type="match status" value="1"/>
</dbReference>
<feature type="domain" description="Gamma-glutamylcyclotransferase AIG2-like" evidence="5">
    <location>
        <begin position="8"/>
        <end position="134"/>
    </location>
</feature>
<evidence type="ECO:0000256" key="1">
    <source>
        <dbReference type="ARBA" id="ARBA00008861"/>
    </source>
</evidence>
<comment type="caution">
    <text evidence="6">The sequence shown here is derived from an EMBL/GenBank/DDBJ whole genome shotgun (WGS) entry which is preliminary data.</text>
</comment>
<feature type="compositionally biased region" description="Basic and acidic residues" evidence="4">
    <location>
        <begin position="163"/>
        <end position="182"/>
    </location>
</feature>
<feature type="region of interest" description="Disordered" evidence="4">
    <location>
        <begin position="158"/>
        <end position="182"/>
    </location>
</feature>
<dbReference type="PANTHER" id="PTHR31544">
    <property type="entry name" value="AIG2-LIKE PROTEIN D"/>
    <property type="match status" value="1"/>
</dbReference>
<dbReference type="SUPFAM" id="SSF110857">
    <property type="entry name" value="Gamma-glutamyl cyclotransferase-like"/>
    <property type="match status" value="1"/>
</dbReference>
<dbReference type="InterPro" id="IPR013024">
    <property type="entry name" value="GGCT-like"/>
</dbReference>
<evidence type="ECO:0000256" key="3">
    <source>
        <dbReference type="ARBA" id="ARBA00030602"/>
    </source>
</evidence>
<organism evidence="6 7">
    <name type="scientific">Hapsidospora chrysogenum (strain ATCC 11550 / CBS 779.69 / DSM 880 / IAM 14645 / JCM 23072 / IMI 49137)</name>
    <name type="common">Acremonium chrysogenum</name>
    <dbReference type="NCBI Taxonomy" id="857340"/>
    <lineage>
        <taxon>Eukaryota</taxon>
        <taxon>Fungi</taxon>
        <taxon>Dikarya</taxon>
        <taxon>Ascomycota</taxon>
        <taxon>Pezizomycotina</taxon>
        <taxon>Sordariomycetes</taxon>
        <taxon>Hypocreomycetidae</taxon>
        <taxon>Hypocreales</taxon>
        <taxon>Bionectriaceae</taxon>
        <taxon>Hapsidospora</taxon>
    </lineage>
</organism>
<evidence type="ECO:0000259" key="5">
    <source>
        <dbReference type="Pfam" id="PF06094"/>
    </source>
</evidence>
<name>A0A086TB96_HAPC1</name>
<dbReference type="EMBL" id="JPKY01000017">
    <property type="protein sequence ID" value="KFH46628.1"/>
    <property type="molecule type" value="Genomic_DNA"/>
</dbReference>
<dbReference type="GO" id="GO:0016740">
    <property type="term" value="F:transferase activity"/>
    <property type="evidence" value="ECO:0007669"/>
    <property type="project" value="UniProtKB-KW"/>
</dbReference>
<dbReference type="InterPro" id="IPR009288">
    <property type="entry name" value="AIG2-like_dom"/>
</dbReference>
<dbReference type="HOGENOM" id="CLU_093936_1_2_1"/>
<reference evidence="7" key="1">
    <citation type="journal article" date="2014" name="Genome Announc.">
        <title>Genome sequence and annotation of Acremonium chrysogenum, producer of the beta-lactam antibiotic cephalosporin C.</title>
        <authorList>
            <person name="Terfehr D."/>
            <person name="Dahlmann T.A."/>
            <person name="Specht T."/>
            <person name="Zadra I."/>
            <person name="Kuernsteiner H."/>
            <person name="Kueck U."/>
        </authorList>
    </citation>
    <scope>NUCLEOTIDE SEQUENCE [LARGE SCALE GENOMIC DNA]</scope>
    <source>
        <strain evidence="7">ATCC 11550 / CBS 779.69 / DSM 880 / IAM 14645 / JCM 23072 / IMI 49137</strain>
    </source>
</reference>
<evidence type="ECO:0000313" key="6">
    <source>
        <dbReference type="EMBL" id="KFH46628.1"/>
    </source>
</evidence>